<dbReference type="Proteomes" id="UP000008815">
    <property type="component" value="Chromosome 1"/>
</dbReference>
<evidence type="ECO:0008006" key="4">
    <source>
        <dbReference type="Google" id="ProtNLM"/>
    </source>
</evidence>
<dbReference type="EMBL" id="AP009385">
    <property type="protein sequence ID" value="BAG43621.1"/>
    <property type="molecule type" value="Genomic_DNA"/>
</dbReference>
<keyword evidence="1" id="KW-0732">Signal</keyword>
<sequence length="109" mass="11277">MMKTRLIAALLVVASAAVAAPAFANPSTVTRAQVRAELVQLEKTGYAVNRASDATYPDSLQAALSQLHADDAIAGAASRTAYGSDGNAATQSGRRAAVRVAERSVYFGH</sequence>
<dbReference type="Pfam" id="PF13663">
    <property type="entry name" value="DUF4148"/>
    <property type="match status" value="1"/>
</dbReference>
<evidence type="ECO:0000313" key="3">
    <source>
        <dbReference type="Proteomes" id="UP000008815"/>
    </source>
</evidence>
<dbReference type="InterPro" id="IPR025421">
    <property type="entry name" value="DUF4148"/>
</dbReference>
<feature type="chain" id="PRO_5002613800" description="DUF4148 domain-containing protein" evidence="1">
    <location>
        <begin position="25"/>
        <end position="109"/>
    </location>
</feature>
<evidence type="ECO:0000313" key="2">
    <source>
        <dbReference type="EMBL" id="BAG43621.1"/>
    </source>
</evidence>
<proteinExistence type="predicted"/>
<keyword evidence="3" id="KW-1185">Reference proteome</keyword>
<dbReference type="STRING" id="395019.BMULJ_01700"/>
<dbReference type="KEGG" id="bmu:Bmul_1544"/>
<dbReference type="AlphaFoldDB" id="A0A0H3KFD4"/>
<dbReference type="KEGG" id="bmj:BMULJ_01700"/>
<dbReference type="RefSeq" id="WP_012213315.1">
    <property type="nucleotide sequence ID" value="NC_010084.1"/>
</dbReference>
<reference evidence="2 3" key="1">
    <citation type="submission" date="2007-04" db="EMBL/GenBank/DDBJ databases">
        <title>Complete genome sequence of Burkholderia multivorans ATCC 17616.</title>
        <authorList>
            <person name="Ohtsubo Y."/>
            <person name="Yamashita A."/>
            <person name="Kurokawa K."/>
            <person name="Takami H."/>
            <person name="Yuhara S."/>
            <person name="Nishiyama E."/>
            <person name="Endo R."/>
            <person name="Miyazaki R."/>
            <person name="Ono A."/>
            <person name="Yano K."/>
            <person name="Ito M."/>
            <person name="Sota M."/>
            <person name="Yuji N."/>
            <person name="Hattori M."/>
            <person name="Tsuda M."/>
        </authorList>
    </citation>
    <scope>NUCLEOTIDE SEQUENCE [LARGE SCALE GENOMIC DNA]</scope>
    <source>
        <strain evidence="3">ATCC 17616 / 249</strain>
    </source>
</reference>
<protein>
    <recommendedName>
        <fullName evidence="4">DUF4148 domain-containing protein</fullName>
    </recommendedName>
</protein>
<dbReference type="HOGENOM" id="CLU_117081_4_0_4"/>
<name>A0A0H3KFD4_BURM1</name>
<gene>
    <name evidence="2" type="ordered locus">BMULJ_01700</name>
</gene>
<accession>A0A0H3KFD4</accession>
<feature type="signal peptide" evidence="1">
    <location>
        <begin position="1"/>
        <end position="24"/>
    </location>
</feature>
<evidence type="ECO:0000256" key="1">
    <source>
        <dbReference type="SAM" id="SignalP"/>
    </source>
</evidence>
<dbReference type="eggNOG" id="ENOG5030X2E">
    <property type="taxonomic scope" value="Bacteria"/>
</dbReference>
<organism evidence="2 3">
    <name type="scientific">Burkholderia multivorans (strain ATCC 17616 / 249)</name>
    <dbReference type="NCBI Taxonomy" id="395019"/>
    <lineage>
        <taxon>Bacteria</taxon>
        <taxon>Pseudomonadati</taxon>
        <taxon>Pseudomonadota</taxon>
        <taxon>Betaproteobacteria</taxon>
        <taxon>Burkholderiales</taxon>
        <taxon>Burkholderiaceae</taxon>
        <taxon>Burkholderia</taxon>
        <taxon>Burkholderia cepacia complex</taxon>
    </lineage>
</organism>